<dbReference type="EMBL" id="JXLN01011899">
    <property type="protein sequence ID" value="KPM07802.1"/>
    <property type="molecule type" value="Genomic_DNA"/>
</dbReference>
<dbReference type="InterPro" id="IPR014756">
    <property type="entry name" value="Ig_E-set"/>
</dbReference>
<dbReference type="PANTHER" id="PTHR11188">
    <property type="entry name" value="ARRESTIN DOMAIN CONTAINING PROTEIN"/>
    <property type="match status" value="1"/>
</dbReference>
<dbReference type="PANTHER" id="PTHR11188:SF17">
    <property type="entry name" value="FI21816P1"/>
    <property type="match status" value="1"/>
</dbReference>
<dbReference type="OrthoDB" id="2333384at2759"/>
<dbReference type="InterPro" id="IPR014752">
    <property type="entry name" value="Arrestin-like_C"/>
</dbReference>
<evidence type="ECO:0000313" key="4">
    <source>
        <dbReference type="EMBL" id="KPM07802.1"/>
    </source>
</evidence>
<dbReference type="InterPro" id="IPR011022">
    <property type="entry name" value="Arrestin_C-like"/>
</dbReference>
<evidence type="ECO:0000259" key="2">
    <source>
        <dbReference type="SMART" id="SM01017"/>
    </source>
</evidence>
<dbReference type="AlphaFoldDB" id="A0A132AA13"/>
<dbReference type="VEuPathDB" id="VectorBase:SSCA001497"/>
<comment type="similarity">
    <text evidence="1">Belongs to the arrestin family.</text>
</comment>
<reference evidence="4 7" key="1">
    <citation type="journal article" date="2015" name="Parasit. Vectors">
        <title>Draft genome of the scabies mite.</title>
        <authorList>
            <person name="Rider S.D.Jr."/>
            <person name="Morgan M.S."/>
            <person name="Arlian L.G."/>
        </authorList>
    </citation>
    <scope>NUCLEOTIDE SEQUENCE [LARGE SCALE GENOMIC DNA]</scope>
    <source>
        <strain evidence="4">Arlian Lab</strain>
    </source>
</reference>
<dbReference type="SMART" id="SM01017">
    <property type="entry name" value="Arrestin_C"/>
    <property type="match status" value="1"/>
</dbReference>
<gene>
    <name evidence="3" type="primary">SSS_258g</name>
    <name evidence="4" type="ORF">QR98_0063080</name>
    <name evidence="3" type="ORF">SSS_258</name>
</gene>
<proteinExistence type="inferred from homology"/>
<evidence type="ECO:0000313" key="3">
    <source>
        <dbReference type="EMBL" id="KAF7493478.1"/>
    </source>
</evidence>
<dbReference type="InterPro" id="IPR011021">
    <property type="entry name" value="Arrestin-like_N"/>
</dbReference>
<keyword evidence="6" id="KW-1185">Reference proteome</keyword>
<dbReference type="EnsemblMetazoa" id="SSS_258s_mrna">
    <property type="protein sequence ID" value="KAF7493478.1"/>
    <property type="gene ID" value="SSS_258"/>
</dbReference>
<accession>A0A132AA13</accession>
<dbReference type="SUPFAM" id="SSF81296">
    <property type="entry name" value="E set domains"/>
    <property type="match status" value="2"/>
</dbReference>
<dbReference type="GO" id="GO:0005737">
    <property type="term" value="C:cytoplasm"/>
    <property type="evidence" value="ECO:0007669"/>
    <property type="project" value="TreeGrafter"/>
</dbReference>
<name>A0A132AA13_SARSC</name>
<dbReference type="Proteomes" id="UP000616769">
    <property type="component" value="Unassembled WGS sequence"/>
</dbReference>
<evidence type="ECO:0000313" key="6">
    <source>
        <dbReference type="Proteomes" id="UP000070412"/>
    </source>
</evidence>
<reference evidence="3" key="3">
    <citation type="submission" date="2020-01" db="EMBL/GenBank/DDBJ databases">
        <authorList>
            <person name="Korhonen P.K.K."/>
            <person name="Guangxu M.G."/>
            <person name="Wang T.W."/>
            <person name="Stroehlein A.J.S."/>
            <person name="Young N.D."/>
            <person name="Ang C.-S.A."/>
            <person name="Fernando D.W.F."/>
            <person name="Lu H.L."/>
            <person name="Taylor S.T."/>
            <person name="Ehtesham M.E.M."/>
            <person name="Najaraj S.H.N."/>
            <person name="Harsha G.H.G."/>
            <person name="Madugundu A.M."/>
            <person name="Renuse S.R."/>
            <person name="Holt D.H."/>
            <person name="Pandey A.P."/>
            <person name="Papenfuss A.P."/>
            <person name="Gasser R.B.G."/>
            <person name="Fischer K.F."/>
        </authorList>
    </citation>
    <scope>NUCLEOTIDE SEQUENCE</scope>
    <source>
        <strain evidence="3">SSS_KF_BRIS2020</strain>
    </source>
</reference>
<dbReference type="EMBL" id="WVUK01000056">
    <property type="protein sequence ID" value="KAF7493478.1"/>
    <property type="molecule type" value="Genomic_DNA"/>
</dbReference>
<dbReference type="Pfam" id="PF02752">
    <property type="entry name" value="Arrestin_C"/>
    <property type="match status" value="1"/>
</dbReference>
<dbReference type="Gene3D" id="2.60.40.640">
    <property type="match status" value="2"/>
</dbReference>
<reference evidence="6" key="2">
    <citation type="journal article" date="2020" name="PLoS Negl. Trop. Dis.">
        <title>High-quality nuclear genome for Sarcoptes scabiei-A critical resource for a neglected parasite.</title>
        <authorList>
            <person name="Korhonen P.K."/>
            <person name="Gasser R.B."/>
            <person name="Ma G."/>
            <person name="Wang T."/>
            <person name="Stroehlein A.J."/>
            <person name="Young N.D."/>
            <person name="Ang C.S."/>
            <person name="Fernando D.D."/>
            <person name="Lu H.C."/>
            <person name="Taylor S."/>
            <person name="Reynolds S.L."/>
            <person name="Mofiz E."/>
            <person name="Najaraj S.H."/>
            <person name="Gowda H."/>
            <person name="Madugundu A."/>
            <person name="Renuse S."/>
            <person name="Holt D."/>
            <person name="Pandey A."/>
            <person name="Papenfuss A.T."/>
            <person name="Fischer K."/>
        </authorList>
    </citation>
    <scope>NUCLEOTIDE SEQUENCE [LARGE SCALE GENOMIC DNA]</scope>
</reference>
<feature type="domain" description="Arrestin C-terminal-like" evidence="2">
    <location>
        <begin position="184"/>
        <end position="315"/>
    </location>
</feature>
<evidence type="ECO:0000313" key="7">
    <source>
        <dbReference type="Proteomes" id="UP000616769"/>
    </source>
</evidence>
<sequence>MPKKLRFFKIIFDDESLLYFPGTFLTGKVVLELDDDTPIFGLFFHIIGEGVVQLLGNGGIITSDKENYIDFRMKLLGDNLTRVDTQSNLNLNSSMSRLLVLSAGIHTFPFRLGLPLGLPSTFIGKHGWVQYYCRAELRDSSGLVHKNHQVFIVMNPIDLNLEPELIAQPFHGEVEEKFGFLCRKNGKIICKVRLDRSGYVPGESIQINAQIHNSSSITIKKTSAILTETVQYTSKNRIVQSEVRELASLEHSKIDPNSTDHWKNELLYIPPIPPTNLRGCNLIRIQYDVYFLIAPKGGRKTIKVQMPIMIATYPFRNSDGTLQRKKGTYYPSTLPISRSWFNSDSKIRSK</sequence>
<dbReference type="Proteomes" id="UP000070412">
    <property type="component" value="Unassembled WGS sequence"/>
</dbReference>
<dbReference type="GO" id="GO:0015031">
    <property type="term" value="P:protein transport"/>
    <property type="evidence" value="ECO:0007669"/>
    <property type="project" value="TreeGrafter"/>
</dbReference>
<evidence type="ECO:0000313" key="5">
    <source>
        <dbReference type="EnsemblMetazoa" id="KAF7493478.1"/>
    </source>
</evidence>
<protein>
    <submittedName>
        <fullName evidence="4">Arrestin domain-containing protein 4</fullName>
    </submittedName>
</protein>
<evidence type="ECO:0000256" key="1">
    <source>
        <dbReference type="ARBA" id="ARBA00005298"/>
    </source>
</evidence>
<organism evidence="4 7">
    <name type="scientific">Sarcoptes scabiei</name>
    <name type="common">Itch mite</name>
    <name type="synonym">Acarus scabiei</name>
    <dbReference type="NCBI Taxonomy" id="52283"/>
    <lineage>
        <taxon>Eukaryota</taxon>
        <taxon>Metazoa</taxon>
        <taxon>Ecdysozoa</taxon>
        <taxon>Arthropoda</taxon>
        <taxon>Chelicerata</taxon>
        <taxon>Arachnida</taxon>
        <taxon>Acari</taxon>
        <taxon>Acariformes</taxon>
        <taxon>Sarcoptiformes</taxon>
        <taxon>Astigmata</taxon>
        <taxon>Psoroptidia</taxon>
        <taxon>Sarcoptoidea</taxon>
        <taxon>Sarcoptidae</taxon>
        <taxon>Sarcoptinae</taxon>
        <taxon>Sarcoptes</taxon>
    </lineage>
</organism>
<dbReference type="Pfam" id="PF00339">
    <property type="entry name" value="Arrestin_N"/>
    <property type="match status" value="1"/>
</dbReference>
<dbReference type="InterPro" id="IPR050357">
    <property type="entry name" value="Arrestin_domain-protein"/>
</dbReference>
<reference evidence="5" key="4">
    <citation type="submission" date="2022-06" db="UniProtKB">
        <authorList>
            <consortium name="EnsemblMetazoa"/>
        </authorList>
    </citation>
    <scope>IDENTIFICATION</scope>
</reference>